<name>A0ABS1BMK4_9SPHI</name>
<keyword evidence="5 11" id="KW-0547">Nucleotide-binding</keyword>
<dbReference type="HAMAP" id="MF_00121">
    <property type="entry name" value="GatB"/>
    <property type="match status" value="1"/>
</dbReference>
<dbReference type="PANTHER" id="PTHR11659">
    <property type="entry name" value="GLUTAMYL-TRNA GLN AMIDOTRANSFERASE SUBUNIT B MITOCHONDRIAL AND PROKARYOTIC PET112-RELATED"/>
    <property type="match status" value="1"/>
</dbReference>
<sequence length="489" mass="55136">MKVNLKEFEQYEAVIGLEVHVQLSTNSKAFCSDSASFGSEPNQNISAVSLGLPGALPVCNQKIIAYAVKLGLAINSEINKYNFFDRKNYFYADLPKGYQITQDNRPICVGGKLKIRLESGAEKDIILNRIHIEEDAGKSNHDLDRNFSYIDLNRAGVPLLEVVTEPMITSGEEAAAYLTELRKLVRYLDICDGNMEEGSMRCDANISIRLKGDKKLGNRCEVKNLNSIKNVQKAIEHEIDRQINLVHKGESISQNTLNFDAITGKTSPLRSKEMANDYRYFPEPDLLPIAISDQFLQEIKAEMPALPEELYQKFTNEMGLSSYDALVLIAEKQTADYFLSLAEHTKAYKIASNWVMGVMKSYLKEKQIGFDDFHVPLNEIAAIINLLDNKRINHHQAKDKLFANLVENPQLTVAGLVEKHHLGNHHHEDDLSDFIMAALNKFPDKVKEYHNGKKGVIGLFMGEVMKLSHGKIDPKKTNQLIIEKIESLK</sequence>
<dbReference type="Proteomes" id="UP000660024">
    <property type="component" value="Unassembled WGS sequence"/>
</dbReference>
<evidence type="ECO:0000256" key="6">
    <source>
        <dbReference type="ARBA" id="ARBA00022840"/>
    </source>
</evidence>
<dbReference type="InterPro" id="IPR004413">
    <property type="entry name" value="GatB"/>
</dbReference>
<evidence type="ECO:0000313" key="13">
    <source>
        <dbReference type="EMBL" id="MBK0383976.1"/>
    </source>
</evidence>
<protein>
    <recommendedName>
        <fullName evidence="3 11">Aspartyl/glutamyl-tRNA(Asn/Gln) amidotransferase subunit B</fullName>
        <shortName evidence="11">Asp/Glu-ADT subunit B</shortName>
        <ecNumber evidence="11">6.3.5.-</ecNumber>
    </recommendedName>
</protein>
<keyword evidence="7 11" id="KW-0648">Protein biosynthesis</keyword>
<dbReference type="InterPro" id="IPR017958">
    <property type="entry name" value="Gln-tRNA_amidoTrfase_suB_CS"/>
</dbReference>
<dbReference type="InterPro" id="IPR023168">
    <property type="entry name" value="GatB_Yqey_C_2"/>
</dbReference>
<dbReference type="NCBIfam" id="NF004012">
    <property type="entry name" value="PRK05477.1-2"/>
    <property type="match status" value="1"/>
</dbReference>
<dbReference type="RefSeq" id="WP_200587263.1">
    <property type="nucleotide sequence ID" value="NZ_JAEHFY010000020.1"/>
</dbReference>
<accession>A0ABS1BMK4</accession>
<keyword evidence="6 11" id="KW-0067">ATP-binding</keyword>
<dbReference type="Pfam" id="PF02637">
    <property type="entry name" value="GatB_Yqey"/>
    <property type="match status" value="1"/>
</dbReference>
<evidence type="ECO:0000256" key="9">
    <source>
        <dbReference type="ARBA" id="ARBA00047380"/>
    </source>
</evidence>
<organism evidence="13 14">
    <name type="scientific">Pedobacter segetis</name>
    <dbReference type="NCBI Taxonomy" id="2793069"/>
    <lineage>
        <taxon>Bacteria</taxon>
        <taxon>Pseudomonadati</taxon>
        <taxon>Bacteroidota</taxon>
        <taxon>Sphingobacteriia</taxon>
        <taxon>Sphingobacteriales</taxon>
        <taxon>Sphingobacteriaceae</taxon>
        <taxon>Pedobacter</taxon>
    </lineage>
</organism>
<proteinExistence type="inferred from homology"/>
<dbReference type="NCBIfam" id="NF004014">
    <property type="entry name" value="PRK05477.1-4"/>
    <property type="match status" value="1"/>
</dbReference>
<comment type="similarity">
    <text evidence="1 11">Belongs to the GatB/GatE family. GatB subfamily.</text>
</comment>
<dbReference type="InterPro" id="IPR018027">
    <property type="entry name" value="Asn/Gln_amidotransferase"/>
</dbReference>
<gene>
    <name evidence="11 13" type="primary">gatB</name>
    <name evidence="13" type="ORF">I5M32_13490</name>
</gene>
<evidence type="ECO:0000256" key="11">
    <source>
        <dbReference type="HAMAP-Rule" id="MF_00121"/>
    </source>
</evidence>
<comment type="subunit">
    <text evidence="2 11">Heterotrimer of A, B and C subunits.</text>
</comment>
<evidence type="ECO:0000256" key="2">
    <source>
        <dbReference type="ARBA" id="ARBA00011123"/>
    </source>
</evidence>
<evidence type="ECO:0000256" key="10">
    <source>
        <dbReference type="ARBA" id="ARBA00047913"/>
    </source>
</evidence>
<evidence type="ECO:0000256" key="1">
    <source>
        <dbReference type="ARBA" id="ARBA00005306"/>
    </source>
</evidence>
<keyword evidence="4 11" id="KW-0436">Ligase</keyword>
<comment type="caution">
    <text evidence="13">The sequence shown here is derived from an EMBL/GenBank/DDBJ whole genome shotgun (WGS) entry which is preliminary data.</text>
</comment>
<dbReference type="Pfam" id="PF02934">
    <property type="entry name" value="GatB_N"/>
    <property type="match status" value="1"/>
</dbReference>
<dbReference type="EC" id="6.3.5.-" evidence="11"/>
<feature type="domain" description="Asn/Gln amidotransferase" evidence="12">
    <location>
        <begin position="336"/>
        <end position="485"/>
    </location>
</feature>
<dbReference type="InterPro" id="IPR003789">
    <property type="entry name" value="Asn/Gln_tRNA_amidoTrase-B-like"/>
</dbReference>
<evidence type="ECO:0000259" key="12">
    <source>
        <dbReference type="SMART" id="SM00845"/>
    </source>
</evidence>
<evidence type="ECO:0000256" key="4">
    <source>
        <dbReference type="ARBA" id="ARBA00022598"/>
    </source>
</evidence>
<dbReference type="Gene3D" id="1.10.10.410">
    <property type="match status" value="1"/>
</dbReference>
<reference evidence="13 14" key="1">
    <citation type="submission" date="2020-12" db="EMBL/GenBank/DDBJ databases">
        <title>Bacterial novel species Pedobacter sp. SD-b isolated from soil.</title>
        <authorList>
            <person name="Jung H.-Y."/>
        </authorList>
    </citation>
    <scope>NUCLEOTIDE SEQUENCE [LARGE SCALE GENOMIC DNA]</scope>
    <source>
        <strain evidence="13 14">SD-b</strain>
    </source>
</reference>
<evidence type="ECO:0000313" key="14">
    <source>
        <dbReference type="Proteomes" id="UP000660024"/>
    </source>
</evidence>
<dbReference type="PROSITE" id="PS01234">
    <property type="entry name" value="GATB"/>
    <property type="match status" value="1"/>
</dbReference>
<dbReference type="SUPFAM" id="SSF55931">
    <property type="entry name" value="Glutamine synthetase/guanido kinase"/>
    <property type="match status" value="1"/>
</dbReference>
<dbReference type="SMART" id="SM00845">
    <property type="entry name" value="GatB_Yqey"/>
    <property type="match status" value="1"/>
</dbReference>
<comment type="function">
    <text evidence="8 11">Allows the formation of correctly charged Asn-tRNA(Asn) or Gln-tRNA(Gln) through the transamidation of misacylated Asp-tRNA(Asn) or Glu-tRNA(Gln) in organisms which lack either or both of asparaginyl-tRNA or glutaminyl-tRNA synthetases. The reaction takes place in the presence of glutamine and ATP through an activated phospho-Asp-tRNA(Asn) or phospho-Glu-tRNA(Gln).</text>
</comment>
<evidence type="ECO:0000256" key="3">
    <source>
        <dbReference type="ARBA" id="ARBA00016923"/>
    </source>
</evidence>
<dbReference type="InterPro" id="IPR014746">
    <property type="entry name" value="Gln_synth/guanido_kin_cat_dom"/>
</dbReference>
<dbReference type="EMBL" id="JAEHFY010000020">
    <property type="protein sequence ID" value="MBK0383976.1"/>
    <property type="molecule type" value="Genomic_DNA"/>
</dbReference>
<comment type="catalytic activity">
    <reaction evidence="10 11">
        <text>L-glutamyl-tRNA(Gln) + L-glutamine + ATP + H2O = L-glutaminyl-tRNA(Gln) + L-glutamate + ADP + phosphate + H(+)</text>
        <dbReference type="Rhea" id="RHEA:17521"/>
        <dbReference type="Rhea" id="RHEA-COMP:9681"/>
        <dbReference type="Rhea" id="RHEA-COMP:9684"/>
        <dbReference type="ChEBI" id="CHEBI:15377"/>
        <dbReference type="ChEBI" id="CHEBI:15378"/>
        <dbReference type="ChEBI" id="CHEBI:29985"/>
        <dbReference type="ChEBI" id="CHEBI:30616"/>
        <dbReference type="ChEBI" id="CHEBI:43474"/>
        <dbReference type="ChEBI" id="CHEBI:58359"/>
        <dbReference type="ChEBI" id="CHEBI:78520"/>
        <dbReference type="ChEBI" id="CHEBI:78521"/>
        <dbReference type="ChEBI" id="CHEBI:456216"/>
    </reaction>
</comment>
<dbReference type="PANTHER" id="PTHR11659:SF4">
    <property type="entry name" value="ASPARTYL_GLUTAMYL-TRNA(GLN) AMIDOTRANSFERASE SUBUNIT B_E CATALYTIC DOMAIN-CONTAINING PROTEIN"/>
    <property type="match status" value="1"/>
</dbReference>
<dbReference type="NCBIfam" id="TIGR00133">
    <property type="entry name" value="gatB"/>
    <property type="match status" value="1"/>
</dbReference>
<dbReference type="SUPFAM" id="SSF89095">
    <property type="entry name" value="GatB/YqeY motif"/>
    <property type="match status" value="1"/>
</dbReference>
<evidence type="ECO:0000256" key="8">
    <source>
        <dbReference type="ARBA" id="ARBA00024799"/>
    </source>
</evidence>
<dbReference type="InterPro" id="IPR006075">
    <property type="entry name" value="Asn/Gln-tRNA_Trfase_suB/E_cat"/>
</dbReference>
<keyword evidence="14" id="KW-1185">Reference proteome</keyword>
<evidence type="ECO:0000256" key="5">
    <source>
        <dbReference type="ARBA" id="ARBA00022741"/>
    </source>
</evidence>
<dbReference type="InterPro" id="IPR017959">
    <property type="entry name" value="Asn/Gln-tRNA_amidoTrfase_suB/E"/>
</dbReference>
<evidence type="ECO:0000256" key="7">
    <source>
        <dbReference type="ARBA" id="ARBA00022917"/>
    </source>
</evidence>
<comment type="catalytic activity">
    <reaction evidence="9 11">
        <text>L-aspartyl-tRNA(Asn) + L-glutamine + ATP + H2O = L-asparaginyl-tRNA(Asn) + L-glutamate + ADP + phosphate + 2 H(+)</text>
        <dbReference type="Rhea" id="RHEA:14513"/>
        <dbReference type="Rhea" id="RHEA-COMP:9674"/>
        <dbReference type="Rhea" id="RHEA-COMP:9677"/>
        <dbReference type="ChEBI" id="CHEBI:15377"/>
        <dbReference type="ChEBI" id="CHEBI:15378"/>
        <dbReference type="ChEBI" id="CHEBI:29985"/>
        <dbReference type="ChEBI" id="CHEBI:30616"/>
        <dbReference type="ChEBI" id="CHEBI:43474"/>
        <dbReference type="ChEBI" id="CHEBI:58359"/>
        <dbReference type="ChEBI" id="CHEBI:78515"/>
        <dbReference type="ChEBI" id="CHEBI:78516"/>
        <dbReference type="ChEBI" id="CHEBI:456216"/>
    </reaction>
</comment>